<sequence length="65" mass="6493">MAGLGDVFPIASEPPPGRSVASTPDATDQAPAPPASVSEFGSPETVVFEGVIAALTLRDVALSDL</sequence>
<dbReference type="EMBL" id="SDPN01000081">
    <property type="protein sequence ID" value="RXZ66893.1"/>
    <property type="molecule type" value="Genomic_DNA"/>
</dbReference>
<evidence type="ECO:0000256" key="1">
    <source>
        <dbReference type="SAM" id="MobiDB-lite"/>
    </source>
</evidence>
<keyword evidence="3" id="KW-1185">Reference proteome</keyword>
<gene>
    <name evidence="2" type="ORF">ESP51_20090</name>
</gene>
<reference evidence="2 3" key="1">
    <citation type="submission" date="2019-01" db="EMBL/GenBank/DDBJ databases">
        <title>Agromyces.</title>
        <authorList>
            <person name="Li J."/>
        </authorList>
    </citation>
    <scope>NUCLEOTIDE SEQUENCE [LARGE SCALE GENOMIC DNA]</scope>
    <source>
        <strain evidence="2 3">DSM 15934</strain>
    </source>
</reference>
<feature type="region of interest" description="Disordered" evidence="1">
    <location>
        <begin position="1"/>
        <end position="40"/>
    </location>
</feature>
<protein>
    <submittedName>
        <fullName evidence="2">Uncharacterized protein</fullName>
    </submittedName>
</protein>
<feature type="compositionally biased region" description="Low complexity" evidence="1">
    <location>
        <begin position="21"/>
        <end position="30"/>
    </location>
</feature>
<dbReference type="Proteomes" id="UP000293865">
    <property type="component" value="Unassembled WGS sequence"/>
</dbReference>
<name>A0A4Q2KT79_9MICO</name>
<evidence type="ECO:0000313" key="2">
    <source>
        <dbReference type="EMBL" id="RXZ66893.1"/>
    </source>
</evidence>
<evidence type="ECO:0000313" key="3">
    <source>
        <dbReference type="Proteomes" id="UP000293865"/>
    </source>
</evidence>
<accession>A0A4Q2KT79</accession>
<organism evidence="2 3">
    <name type="scientific">Agromyces albus</name>
    <dbReference type="NCBI Taxonomy" id="205332"/>
    <lineage>
        <taxon>Bacteria</taxon>
        <taxon>Bacillati</taxon>
        <taxon>Actinomycetota</taxon>
        <taxon>Actinomycetes</taxon>
        <taxon>Micrococcales</taxon>
        <taxon>Microbacteriaceae</taxon>
        <taxon>Agromyces</taxon>
    </lineage>
</organism>
<dbReference type="RefSeq" id="WP_129522639.1">
    <property type="nucleotide sequence ID" value="NZ_SDPN01000081.1"/>
</dbReference>
<comment type="caution">
    <text evidence="2">The sequence shown here is derived from an EMBL/GenBank/DDBJ whole genome shotgun (WGS) entry which is preliminary data.</text>
</comment>
<proteinExistence type="predicted"/>
<dbReference type="AlphaFoldDB" id="A0A4Q2KT79"/>